<keyword evidence="2" id="KW-1185">Reference proteome</keyword>
<dbReference type="EMBL" id="CAJVQC010001255">
    <property type="protein sequence ID" value="CAG8490763.1"/>
    <property type="molecule type" value="Genomic_DNA"/>
</dbReference>
<evidence type="ECO:0000313" key="2">
    <source>
        <dbReference type="Proteomes" id="UP000789920"/>
    </source>
</evidence>
<feature type="non-terminal residue" evidence="1">
    <location>
        <position position="56"/>
    </location>
</feature>
<accession>A0ACA9KUJ5</accession>
<protein>
    <submittedName>
        <fullName evidence="1">37124_t:CDS:1</fullName>
    </submittedName>
</protein>
<organism evidence="1 2">
    <name type="scientific">Racocetra persica</name>
    <dbReference type="NCBI Taxonomy" id="160502"/>
    <lineage>
        <taxon>Eukaryota</taxon>
        <taxon>Fungi</taxon>
        <taxon>Fungi incertae sedis</taxon>
        <taxon>Mucoromycota</taxon>
        <taxon>Glomeromycotina</taxon>
        <taxon>Glomeromycetes</taxon>
        <taxon>Diversisporales</taxon>
        <taxon>Gigasporaceae</taxon>
        <taxon>Racocetra</taxon>
    </lineage>
</organism>
<dbReference type="Proteomes" id="UP000789920">
    <property type="component" value="Unassembled WGS sequence"/>
</dbReference>
<evidence type="ECO:0000313" key="1">
    <source>
        <dbReference type="EMBL" id="CAG8490763.1"/>
    </source>
</evidence>
<name>A0ACA9KUJ5_9GLOM</name>
<gene>
    <name evidence="1" type="ORF">RPERSI_LOCUS1378</name>
</gene>
<proteinExistence type="predicted"/>
<sequence>MSLVQITIDCDNRNSKSEIEDIRNMNSKDKITAQEMYMKLKEFSLSKEINDDDIPQ</sequence>
<comment type="caution">
    <text evidence="1">The sequence shown here is derived from an EMBL/GenBank/DDBJ whole genome shotgun (WGS) entry which is preliminary data.</text>
</comment>
<reference evidence="1" key="1">
    <citation type="submission" date="2021-06" db="EMBL/GenBank/DDBJ databases">
        <authorList>
            <person name="Kallberg Y."/>
            <person name="Tangrot J."/>
            <person name="Rosling A."/>
        </authorList>
    </citation>
    <scope>NUCLEOTIDE SEQUENCE</scope>
    <source>
        <strain evidence="1">MA461A</strain>
    </source>
</reference>